<name>A0A0C9SUR4_PAXIN</name>
<gene>
    <name evidence="1" type="ORF">PAXINDRAFT_92368</name>
</gene>
<dbReference type="HOGENOM" id="CLU_129639_0_0_1"/>
<dbReference type="EMBL" id="KN820454">
    <property type="protein sequence ID" value="KIJ06200.1"/>
    <property type="molecule type" value="Genomic_DNA"/>
</dbReference>
<proteinExistence type="predicted"/>
<dbReference type="Gene3D" id="3.40.50.1820">
    <property type="entry name" value="alpha/beta hydrolase"/>
    <property type="match status" value="1"/>
</dbReference>
<reference evidence="1 2" key="1">
    <citation type="submission" date="2014-06" db="EMBL/GenBank/DDBJ databases">
        <authorList>
            <consortium name="DOE Joint Genome Institute"/>
            <person name="Kuo A."/>
            <person name="Kohler A."/>
            <person name="Nagy L.G."/>
            <person name="Floudas D."/>
            <person name="Copeland A."/>
            <person name="Barry K.W."/>
            <person name="Cichocki N."/>
            <person name="Veneault-Fourrey C."/>
            <person name="LaButti K."/>
            <person name="Lindquist E.A."/>
            <person name="Lipzen A."/>
            <person name="Lundell T."/>
            <person name="Morin E."/>
            <person name="Murat C."/>
            <person name="Sun H."/>
            <person name="Tunlid A."/>
            <person name="Henrissat B."/>
            <person name="Grigoriev I.V."/>
            <person name="Hibbett D.S."/>
            <person name="Martin F."/>
            <person name="Nordberg H.P."/>
            <person name="Cantor M.N."/>
            <person name="Hua S.X."/>
        </authorList>
    </citation>
    <scope>NUCLEOTIDE SEQUENCE [LARGE SCALE GENOMIC DNA]</scope>
    <source>
        <strain evidence="1 2">ATCC 200175</strain>
    </source>
</reference>
<dbReference type="InterPro" id="IPR029058">
    <property type="entry name" value="AB_hydrolase_fold"/>
</dbReference>
<dbReference type="AlphaFoldDB" id="A0A0C9SUR4"/>
<evidence type="ECO:0008006" key="3">
    <source>
        <dbReference type="Google" id="ProtNLM"/>
    </source>
</evidence>
<dbReference type="Proteomes" id="UP000053647">
    <property type="component" value="Unassembled WGS sequence"/>
</dbReference>
<dbReference type="SUPFAM" id="SSF53474">
    <property type="entry name" value="alpha/beta-Hydrolases"/>
    <property type="match status" value="1"/>
</dbReference>
<sequence length="177" mass="20118">TDTQFEEYIRTFPNVTSIMIQEVMQYYPANISQGSPIDTSTLNALTPQFKRIAALQGDVNFQAPRRFFLQNRSGKQALWTYGTSESFHGSDISNVYGGQDMASYLVRFVSDLDPNGGADLYWPQYTTAEPNMLEFLDGSIPQALTEDTYRADAMAFLTNVTLTYPFQRPVVYRSKMR</sequence>
<organism evidence="1 2">
    <name type="scientific">Paxillus involutus ATCC 200175</name>
    <dbReference type="NCBI Taxonomy" id="664439"/>
    <lineage>
        <taxon>Eukaryota</taxon>
        <taxon>Fungi</taxon>
        <taxon>Dikarya</taxon>
        <taxon>Basidiomycota</taxon>
        <taxon>Agaricomycotina</taxon>
        <taxon>Agaricomycetes</taxon>
        <taxon>Agaricomycetidae</taxon>
        <taxon>Boletales</taxon>
        <taxon>Paxilineae</taxon>
        <taxon>Paxillaceae</taxon>
        <taxon>Paxillus</taxon>
    </lineage>
</organism>
<feature type="non-terminal residue" evidence="1">
    <location>
        <position position="1"/>
    </location>
</feature>
<accession>A0A0C9SUR4</accession>
<dbReference type="OrthoDB" id="2664882at2759"/>
<evidence type="ECO:0000313" key="2">
    <source>
        <dbReference type="Proteomes" id="UP000053647"/>
    </source>
</evidence>
<keyword evidence="2" id="KW-1185">Reference proteome</keyword>
<protein>
    <recommendedName>
        <fullName evidence="3">Carboxylesterase type B domain-containing protein</fullName>
    </recommendedName>
</protein>
<reference evidence="2" key="2">
    <citation type="submission" date="2015-01" db="EMBL/GenBank/DDBJ databases">
        <title>Evolutionary Origins and Diversification of the Mycorrhizal Mutualists.</title>
        <authorList>
            <consortium name="DOE Joint Genome Institute"/>
            <consortium name="Mycorrhizal Genomics Consortium"/>
            <person name="Kohler A."/>
            <person name="Kuo A."/>
            <person name="Nagy L.G."/>
            <person name="Floudas D."/>
            <person name="Copeland A."/>
            <person name="Barry K.W."/>
            <person name="Cichocki N."/>
            <person name="Veneault-Fourrey C."/>
            <person name="LaButti K."/>
            <person name="Lindquist E.A."/>
            <person name="Lipzen A."/>
            <person name="Lundell T."/>
            <person name="Morin E."/>
            <person name="Murat C."/>
            <person name="Riley R."/>
            <person name="Ohm R."/>
            <person name="Sun H."/>
            <person name="Tunlid A."/>
            <person name="Henrissat B."/>
            <person name="Grigoriev I.V."/>
            <person name="Hibbett D.S."/>
            <person name="Martin F."/>
        </authorList>
    </citation>
    <scope>NUCLEOTIDE SEQUENCE [LARGE SCALE GENOMIC DNA]</scope>
    <source>
        <strain evidence="2">ATCC 200175</strain>
    </source>
</reference>
<evidence type="ECO:0000313" key="1">
    <source>
        <dbReference type="EMBL" id="KIJ06200.1"/>
    </source>
</evidence>